<dbReference type="EMBL" id="AMCI01008765">
    <property type="protein sequence ID" value="EJW90550.1"/>
    <property type="molecule type" value="Genomic_DNA"/>
</dbReference>
<dbReference type="InterPro" id="IPR046357">
    <property type="entry name" value="PPIase_dom_sf"/>
</dbReference>
<dbReference type="Gene3D" id="3.10.50.40">
    <property type="match status" value="1"/>
</dbReference>
<comment type="caution">
    <text evidence="1">The sequence shown here is derived from an EMBL/GenBank/DDBJ whole genome shotgun (WGS) entry which is preliminary data.</text>
</comment>
<name>J9BSP4_9ZZZZ</name>
<sequence>MKNWILGLLAAFLLGGVVTSCNDDKTYAEMKEDEREAIQRFIEREKIEVITEEEFEAQDSVTDLAKNQYVLMKESGVYMQIVKRGEGKPLKDGRHEVLARYVEERIGTEKNDTISFNNDPSYPSMAHPDVLTLTKKENSFSATFKSGMMPTAWQSPSVPTGWLIPFNYIRVGREIAARSVVRLIVPHNQGQMNASQYVYPCFYEIIYQLAQ</sequence>
<gene>
    <name evidence="1" type="ORF">EVA_21339</name>
</gene>
<reference evidence="1" key="1">
    <citation type="journal article" date="2012" name="PLoS ONE">
        <title>Gene sets for utilization of primary and secondary nutrition supplies in the distal gut of endangered iberian lynx.</title>
        <authorList>
            <person name="Alcaide M."/>
            <person name="Messina E."/>
            <person name="Richter M."/>
            <person name="Bargiela R."/>
            <person name="Peplies J."/>
            <person name="Huws S.A."/>
            <person name="Newbold C.J."/>
            <person name="Golyshin P.N."/>
            <person name="Simon M.A."/>
            <person name="Lopez G."/>
            <person name="Yakimov M.M."/>
            <person name="Ferrer M."/>
        </authorList>
    </citation>
    <scope>NUCLEOTIDE SEQUENCE</scope>
</reference>
<accession>J9BSP4</accession>
<dbReference type="PROSITE" id="PS51257">
    <property type="entry name" value="PROKAR_LIPOPROTEIN"/>
    <property type="match status" value="1"/>
</dbReference>
<organism evidence="1">
    <name type="scientific">gut metagenome</name>
    <dbReference type="NCBI Taxonomy" id="749906"/>
    <lineage>
        <taxon>unclassified sequences</taxon>
        <taxon>metagenomes</taxon>
        <taxon>organismal metagenomes</taxon>
    </lineage>
</organism>
<evidence type="ECO:0000313" key="1">
    <source>
        <dbReference type="EMBL" id="EJW90550.1"/>
    </source>
</evidence>
<dbReference type="Pfam" id="PF16109">
    <property type="entry name" value="DUF4827"/>
    <property type="match status" value="1"/>
</dbReference>
<evidence type="ECO:0008006" key="2">
    <source>
        <dbReference type="Google" id="ProtNLM"/>
    </source>
</evidence>
<proteinExistence type="predicted"/>
<dbReference type="AlphaFoldDB" id="J9BSP4"/>
<dbReference type="InterPro" id="IPR032252">
    <property type="entry name" value="DUF4827"/>
</dbReference>
<protein>
    <recommendedName>
        <fullName evidence="2">DUF4827 domain-containing protein</fullName>
    </recommendedName>
</protein>
<dbReference type="GO" id="GO:0003755">
    <property type="term" value="F:peptidyl-prolyl cis-trans isomerase activity"/>
    <property type="evidence" value="ECO:0007669"/>
    <property type="project" value="InterPro"/>
</dbReference>